<organism evidence="3 4">
    <name type="scientific">Parerythrobacter jejuensis</name>
    <dbReference type="NCBI Taxonomy" id="795812"/>
    <lineage>
        <taxon>Bacteria</taxon>
        <taxon>Pseudomonadati</taxon>
        <taxon>Pseudomonadota</taxon>
        <taxon>Alphaproteobacteria</taxon>
        <taxon>Sphingomonadales</taxon>
        <taxon>Erythrobacteraceae</taxon>
        <taxon>Parerythrobacter</taxon>
    </lineage>
</organism>
<accession>A0A845AQY0</accession>
<sequence length="378" mass="42024">MQPPAAQLPRPQAARSEDIRPTLFAPVGPFRNPGATGHGLPNSNQDQRHAISHSPPEPVTPATPAFDRRAIPASAQEGWWDLPDGHKVRRIDWASDAAQPRGSILFMPGRGDHYEKYLESLDEWHRAGWQVTAADWRGQAASGRLGADKVTGHIDDFSTWIDDLAALWADWKSQSPGPHVLIAHSMGGHLALRAVEEGRIDPDAVALSAPMLGFFGQILPGAIMHGAARLMANLGDPRRPAWKWSEKPGEMPAGRLRLLTHHDERYADELWWREKRPELVMGPGSWRWVERAYASMRGLFEPGKLESVETPFLLVGTTNDKLVDMGAIQEAAKRLPHGELLEFGKEAHHEILREVDPVRDRAMQGIQEFLDRVAPAES</sequence>
<dbReference type="AlphaFoldDB" id="A0A845AQY0"/>
<evidence type="ECO:0000313" key="3">
    <source>
        <dbReference type="EMBL" id="MXP31593.1"/>
    </source>
</evidence>
<dbReference type="GO" id="GO:0016787">
    <property type="term" value="F:hydrolase activity"/>
    <property type="evidence" value="ECO:0007669"/>
    <property type="project" value="UniProtKB-KW"/>
</dbReference>
<feature type="domain" description="Serine aminopeptidase S33" evidence="2">
    <location>
        <begin position="99"/>
        <end position="356"/>
    </location>
</feature>
<keyword evidence="3" id="KW-0378">Hydrolase</keyword>
<dbReference type="PANTHER" id="PTHR11614">
    <property type="entry name" value="PHOSPHOLIPASE-RELATED"/>
    <property type="match status" value="1"/>
</dbReference>
<protein>
    <submittedName>
        <fullName evidence="3">Alpha/beta fold hydrolase</fullName>
    </submittedName>
</protein>
<dbReference type="InterPro" id="IPR022742">
    <property type="entry name" value="Hydrolase_4"/>
</dbReference>
<gene>
    <name evidence="3" type="ORF">GRI94_07135</name>
</gene>
<dbReference type="InterPro" id="IPR029058">
    <property type="entry name" value="AB_hydrolase_fold"/>
</dbReference>
<dbReference type="Gene3D" id="3.40.50.1820">
    <property type="entry name" value="alpha/beta hydrolase"/>
    <property type="match status" value="1"/>
</dbReference>
<evidence type="ECO:0000256" key="1">
    <source>
        <dbReference type="SAM" id="MobiDB-lite"/>
    </source>
</evidence>
<dbReference type="InterPro" id="IPR051044">
    <property type="entry name" value="MAG_DAG_Lipase"/>
</dbReference>
<feature type="compositionally biased region" description="Low complexity" evidence="1">
    <location>
        <begin position="1"/>
        <end position="14"/>
    </location>
</feature>
<keyword evidence="4" id="KW-1185">Reference proteome</keyword>
<reference evidence="3 4" key="1">
    <citation type="submission" date="2019-12" db="EMBL/GenBank/DDBJ databases">
        <title>Genomic-based taxomic classification of the family Erythrobacteraceae.</title>
        <authorList>
            <person name="Xu L."/>
        </authorList>
    </citation>
    <scope>NUCLEOTIDE SEQUENCE [LARGE SCALE GENOMIC DNA]</scope>
    <source>
        <strain evidence="3 4">JCM 16677</strain>
    </source>
</reference>
<name>A0A845AQY0_9SPHN</name>
<feature type="region of interest" description="Disordered" evidence="1">
    <location>
        <begin position="1"/>
        <end position="64"/>
    </location>
</feature>
<dbReference type="Proteomes" id="UP000446786">
    <property type="component" value="Unassembled WGS sequence"/>
</dbReference>
<dbReference type="Pfam" id="PF12146">
    <property type="entry name" value="Hydrolase_4"/>
    <property type="match status" value="1"/>
</dbReference>
<proteinExistence type="predicted"/>
<dbReference type="EMBL" id="WTYE01000001">
    <property type="protein sequence ID" value="MXP31593.1"/>
    <property type="molecule type" value="Genomic_DNA"/>
</dbReference>
<evidence type="ECO:0000313" key="4">
    <source>
        <dbReference type="Proteomes" id="UP000446786"/>
    </source>
</evidence>
<comment type="caution">
    <text evidence="3">The sequence shown here is derived from an EMBL/GenBank/DDBJ whole genome shotgun (WGS) entry which is preliminary data.</text>
</comment>
<dbReference type="OrthoDB" id="9788260at2"/>
<evidence type="ECO:0000259" key="2">
    <source>
        <dbReference type="Pfam" id="PF12146"/>
    </source>
</evidence>
<dbReference type="SUPFAM" id="SSF53474">
    <property type="entry name" value="alpha/beta-Hydrolases"/>
    <property type="match status" value="1"/>
</dbReference>